<dbReference type="GO" id="GO:0006302">
    <property type="term" value="P:double-strand break repair"/>
    <property type="evidence" value="ECO:0007669"/>
    <property type="project" value="TreeGrafter"/>
</dbReference>
<dbReference type="HAMAP" id="MF_00201">
    <property type="entry name" value="RecO"/>
    <property type="match status" value="1"/>
</dbReference>
<dbReference type="AlphaFoldDB" id="A0A2S1SEX0"/>
<dbReference type="Pfam" id="PF11967">
    <property type="entry name" value="RecO_N"/>
    <property type="match status" value="1"/>
</dbReference>
<dbReference type="SUPFAM" id="SSF50249">
    <property type="entry name" value="Nucleic acid-binding proteins"/>
    <property type="match status" value="1"/>
</dbReference>
<evidence type="ECO:0000313" key="9">
    <source>
        <dbReference type="EMBL" id="AWI24956.1"/>
    </source>
</evidence>
<comment type="function">
    <text evidence="7">Involved in DNA repair and RecF pathway recombination.</text>
</comment>
<dbReference type="InterPro" id="IPR022572">
    <property type="entry name" value="DNA_rep/recomb_RecO_N"/>
</dbReference>
<dbReference type="GO" id="GO:0006310">
    <property type="term" value="P:DNA recombination"/>
    <property type="evidence" value="ECO:0007669"/>
    <property type="project" value="UniProtKB-UniRule"/>
</dbReference>
<evidence type="ECO:0000256" key="3">
    <source>
        <dbReference type="ARBA" id="ARBA00022763"/>
    </source>
</evidence>
<dbReference type="PANTHER" id="PTHR33991:SF1">
    <property type="entry name" value="DNA REPAIR PROTEIN RECO"/>
    <property type="match status" value="1"/>
</dbReference>
<evidence type="ECO:0000256" key="4">
    <source>
        <dbReference type="ARBA" id="ARBA00023172"/>
    </source>
</evidence>
<protein>
    <recommendedName>
        <fullName evidence="2 7">DNA repair protein RecO</fullName>
    </recommendedName>
    <alternativeName>
        <fullName evidence="6 7">Recombination protein O</fullName>
    </alternativeName>
</protein>
<dbReference type="KEGG" id="fpal:HYN49_03070"/>
<evidence type="ECO:0000259" key="8">
    <source>
        <dbReference type="Pfam" id="PF11967"/>
    </source>
</evidence>
<name>A0A2S1SEX0_9FLAO</name>
<dbReference type="Gene3D" id="1.20.1440.120">
    <property type="entry name" value="Recombination protein O, C-terminal domain"/>
    <property type="match status" value="1"/>
</dbReference>
<accession>A0A2S1SEX0</accession>
<dbReference type="OrthoDB" id="9789152at2"/>
<evidence type="ECO:0000313" key="10">
    <source>
        <dbReference type="Proteomes" id="UP000244937"/>
    </source>
</evidence>
<sequence length="237" mass="27219">MNVKTRAIVISTIKYQDKNLIVKCFTESDGLKSYFVRSAFSAAKNTQKIAYFQPMTILEIEASHKNKGTLEHFREVRLALHYHSIPMDIAKSTITLFIAEMLHHAIHEEEKNEAFFSFLLTAMEWLDNHNDTANFHLILLLEITKFLGFYPDISQISLPFFDIAEGNFTGFTSVNALTESESASLKKLISLRFSDSQKAFHVSERQTLLRILVDYYSLHLDGFKKPKSLEVLRAVFS</sequence>
<dbReference type="EMBL" id="CP029187">
    <property type="protein sequence ID" value="AWI24956.1"/>
    <property type="molecule type" value="Genomic_DNA"/>
</dbReference>
<dbReference type="InterPro" id="IPR012340">
    <property type="entry name" value="NA-bd_OB-fold"/>
</dbReference>
<evidence type="ECO:0000256" key="1">
    <source>
        <dbReference type="ARBA" id="ARBA00007452"/>
    </source>
</evidence>
<gene>
    <name evidence="7 9" type="primary">recO</name>
    <name evidence="9" type="ORF">HYN49_03070</name>
</gene>
<evidence type="ECO:0000256" key="5">
    <source>
        <dbReference type="ARBA" id="ARBA00023204"/>
    </source>
</evidence>
<keyword evidence="5 7" id="KW-0234">DNA repair</keyword>
<evidence type="ECO:0000256" key="7">
    <source>
        <dbReference type="HAMAP-Rule" id="MF_00201"/>
    </source>
</evidence>
<reference evidence="9 10" key="1">
    <citation type="submission" date="2018-05" db="EMBL/GenBank/DDBJ databases">
        <title>Genome sequencing of Flavobacterium sp. HYN0049.</title>
        <authorList>
            <person name="Yi H."/>
            <person name="Baek C."/>
        </authorList>
    </citation>
    <scope>NUCLEOTIDE SEQUENCE [LARGE SCALE GENOMIC DNA]</scope>
    <source>
        <strain evidence="9 10">HYN0049</strain>
    </source>
</reference>
<dbReference type="SUPFAM" id="SSF57863">
    <property type="entry name" value="ArfGap/RecO-like zinc finger"/>
    <property type="match status" value="1"/>
</dbReference>
<keyword evidence="10" id="KW-1185">Reference proteome</keyword>
<evidence type="ECO:0000256" key="6">
    <source>
        <dbReference type="ARBA" id="ARBA00033409"/>
    </source>
</evidence>
<dbReference type="Pfam" id="PF02565">
    <property type="entry name" value="RecO_C"/>
    <property type="match status" value="1"/>
</dbReference>
<dbReference type="NCBIfam" id="TIGR00613">
    <property type="entry name" value="reco"/>
    <property type="match status" value="1"/>
</dbReference>
<dbReference type="GO" id="GO:0043590">
    <property type="term" value="C:bacterial nucleoid"/>
    <property type="evidence" value="ECO:0007669"/>
    <property type="project" value="TreeGrafter"/>
</dbReference>
<dbReference type="RefSeq" id="WP_108902752.1">
    <property type="nucleotide sequence ID" value="NZ_CP029187.1"/>
</dbReference>
<proteinExistence type="inferred from homology"/>
<comment type="similarity">
    <text evidence="1 7">Belongs to the RecO family.</text>
</comment>
<organism evidence="9 10">
    <name type="scientific">Flavobacterium pallidum</name>
    <dbReference type="NCBI Taxonomy" id="2172098"/>
    <lineage>
        <taxon>Bacteria</taxon>
        <taxon>Pseudomonadati</taxon>
        <taxon>Bacteroidota</taxon>
        <taxon>Flavobacteriia</taxon>
        <taxon>Flavobacteriales</taxon>
        <taxon>Flavobacteriaceae</taxon>
        <taxon>Flavobacterium</taxon>
    </lineage>
</organism>
<dbReference type="InterPro" id="IPR003717">
    <property type="entry name" value="RecO"/>
</dbReference>
<feature type="domain" description="DNA replication/recombination mediator RecO N-terminal" evidence="8">
    <location>
        <begin position="1"/>
        <end position="78"/>
    </location>
</feature>
<dbReference type="Proteomes" id="UP000244937">
    <property type="component" value="Chromosome"/>
</dbReference>
<dbReference type="PANTHER" id="PTHR33991">
    <property type="entry name" value="DNA REPAIR PROTEIN RECO"/>
    <property type="match status" value="1"/>
</dbReference>
<keyword evidence="4 7" id="KW-0233">DNA recombination</keyword>
<keyword evidence="3 7" id="KW-0227">DNA damage</keyword>
<dbReference type="Gene3D" id="2.40.50.140">
    <property type="entry name" value="Nucleic acid-binding proteins"/>
    <property type="match status" value="1"/>
</dbReference>
<dbReference type="InterPro" id="IPR042242">
    <property type="entry name" value="RecO_C"/>
</dbReference>
<evidence type="ECO:0000256" key="2">
    <source>
        <dbReference type="ARBA" id="ARBA00021310"/>
    </source>
</evidence>
<dbReference type="InterPro" id="IPR037278">
    <property type="entry name" value="ARFGAP/RecO"/>
</dbReference>